<feature type="signal peptide" evidence="3">
    <location>
        <begin position="1"/>
        <end position="26"/>
    </location>
</feature>
<keyword evidence="7" id="KW-1185">Reference proteome</keyword>
<evidence type="ECO:0000259" key="5">
    <source>
        <dbReference type="Pfam" id="PF02872"/>
    </source>
</evidence>
<reference evidence="7" key="1">
    <citation type="journal article" date="2018" name="Front. Microbiol.">
        <title>Genome-Based Analysis Reveals the Taxonomy and Diversity of the Family Idiomarinaceae.</title>
        <authorList>
            <person name="Liu Y."/>
            <person name="Lai Q."/>
            <person name="Shao Z."/>
        </authorList>
    </citation>
    <scope>NUCLEOTIDE SEQUENCE [LARGE SCALE GENOMIC DNA]</scope>
    <source>
        <strain evidence="7">BH195</strain>
    </source>
</reference>
<dbReference type="SUPFAM" id="SSF56300">
    <property type="entry name" value="Metallo-dependent phosphatases"/>
    <property type="match status" value="1"/>
</dbReference>
<dbReference type="Gene3D" id="3.60.21.10">
    <property type="match status" value="1"/>
</dbReference>
<dbReference type="InterPro" id="IPR004843">
    <property type="entry name" value="Calcineurin-like_PHP"/>
</dbReference>
<dbReference type="GO" id="GO:0030288">
    <property type="term" value="C:outer membrane-bounded periplasmic space"/>
    <property type="evidence" value="ECO:0007669"/>
    <property type="project" value="TreeGrafter"/>
</dbReference>
<proteinExistence type="inferred from homology"/>
<dbReference type="EMBL" id="PIPW01000001">
    <property type="protein sequence ID" value="RUO54785.1"/>
    <property type="molecule type" value="Genomic_DNA"/>
</dbReference>
<dbReference type="InterPro" id="IPR006179">
    <property type="entry name" value="5_nucleotidase/apyrase"/>
</dbReference>
<dbReference type="AlphaFoldDB" id="A0A432Y1H0"/>
<dbReference type="InterPro" id="IPR029052">
    <property type="entry name" value="Metallo-depent_PP-like"/>
</dbReference>
<dbReference type="GO" id="GO:0008253">
    <property type="term" value="F:5'-nucleotidase activity"/>
    <property type="evidence" value="ECO:0007669"/>
    <property type="project" value="TreeGrafter"/>
</dbReference>
<feature type="chain" id="PRO_5018818047" evidence="3">
    <location>
        <begin position="27"/>
        <end position="581"/>
    </location>
</feature>
<sequence>MKQWQRQVFRTGVFASLLALAGCAQAPQQVTEFELTVAHVNDHHSNLLPREGTVIQVDGQAYQIETGGFARVVSQIDAIRANNPNVLAVHAGDAITGTLFYTLFEGAADAALMNEVCFDAFALGNHEFDNGDAGLKHFLDALALTQDCRTEVLAANVRPEVGVSPLTPKTRWDSFKPYAIFQLQGEKVGLIGLDIAVKTKNSSQPDATTEFADELATAKYYIAELQQQGVEKIGLLTHIQYKNDRRIAAELSSVDFIIGGDSHTLMGDYGQNGLPTVGSYPQQVTNLDGDSVCIAHAWQYSQVVGELQILFSGDAVASCGGQAQMLVSTDAPEEIKALPQFSAVSKDAAAQELLDGFQESLDELTQTGIATVASRLCMKRMGPMTIADCGIGRQSDVHAVVAKAFLASAPQADFALQNGGGVRTDLNAGQLTVADVYRLLPFANTLVEIEITGAEVKQVLEQALTYALSESGSDGAYPHGAGIRFDVNLAAADGERISKLEVKTEGNWQPVEPHQSYTMVTNSFLAGGADGWHLLGELNAAGRVQDTYVNYAQSFVDWARETEIIKRPSEHSTQSYRPVGE</sequence>
<feature type="domain" description="5'-Nucleotidase C-terminal" evidence="5">
    <location>
        <begin position="393"/>
        <end position="535"/>
    </location>
</feature>
<dbReference type="RefSeq" id="WP_126762479.1">
    <property type="nucleotide sequence ID" value="NZ_JBHLTZ010000004.1"/>
</dbReference>
<dbReference type="InterPro" id="IPR008334">
    <property type="entry name" value="5'-Nucleotdase_C"/>
</dbReference>
<dbReference type="InterPro" id="IPR006146">
    <property type="entry name" value="5'-Nucleotdase_CS"/>
</dbReference>
<dbReference type="InterPro" id="IPR036907">
    <property type="entry name" value="5'-Nucleotdase_C_sf"/>
</dbReference>
<evidence type="ECO:0000256" key="2">
    <source>
        <dbReference type="ARBA" id="ARBA00022729"/>
    </source>
</evidence>
<dbReference type="OrthoDB" id="9803927at2"/>
<dbReference type="PROSITE" id="PS51257">
    <property type="entry name" value="PROKAR_LIPOPROTEIN"/>
    <property type="match status" value="1"/>
</dbReference>
<name>A0A432Y1H0_9GAMM</name>
<evidence type="ECO:0000259" key="4">
    <source>
        <dbReference type="Pfam" id="PF00149"/>
    </source>
</evidence>
<dbReference type="PRINTS" id="PR01607">
    <property type="entry name" value="APYRASEFAMLY"/>
</dbReference>
<comment type="caution">
    <text evidence="6">The sequence shown here is derived from an EMBL/GenBank/DDBJ whole genome shotgun (WGS) entry which is preliminary data.</text>
</comment>
<dbReference type="PROSITE" id="PS00786">
    <property type="entry name" value="5_NUCLEOTIDASE_2"/>
    <property type="match status" value="1"/>
</dbReference>
<dbReference type="GO" id="GO:0000166">
    <property type="term" value="F:nucleotide binding"/>
    <property type="evidence" value="ECO:0007669"/>
    <property type="project" value="UniProtKB-KW"/>
</dbReference>
<dbReference type="PANTHER" id="PTHR11575:SF24">
    <property type="entry name" value="5'-NUCLEOTIDASE"/>
    <property type="match status" value="1"/>
</dbReference>
<dbReference type="GO" id="GO:0009166">
    <property type="term" value="P:nucleotide catabolic process"/>
    <property type="evidence" value="ECO:0007669"/>
    <property type="project" value="InterPro"/>
</dbReference>
<feature type="domain" description="Calcineurin-like phosphoesterase" evidence="4">
    <location>
        <begin position="36"/>
        <end position="145"/>
    </location>
</feature>
<accession>A0A432Y1H0</accession>
<keyword evidence="2 3" id="KW-0732">Signal</keyword>
<dbReference type="Pfam" id="PF02872">
    <property type="entry name" value="5_nucleotid_C"/>
    <property type="match status" value="1"/>
</dbReference>
<evidence type="ECO:0000256" key="3">
    <source>
        <dbReference type="RuleBase" id="RU362119"/>
    </source>
</evidence>
<dbReference type="Gene3D" id="3.90.780.10">
    <property type="entry name" value="5'-Nucleotidase, C-terminal domain"/>
    <property type="match status" value="1"/>
</dbReference>
<dbReference type="Proteomes" id="UP000287198">
    <property type="component" value="Unassembled WGS sequence"/>
</dbReference>
<dbReference type="Pfam" id="PF00149">
    <property type="entry name" value="Metallophos"/>
    <property type="match status" value="1"/>
</dbReference>
<evidence type="ECO:0000256" key="1">
    <source>
        <dbReference type="ARBA" id="ARBA00006654"/>
    </source>
</evidence>
<keyword evidence="3" id="KW-0547">Nucleotide-binding</keyword>
<gene>
    <name evidence="6" type="ORF">CWI69_05110</name>
</gene>
<dbReference type="PANTHER" id="PTHR11575">
    <property type="entry name" value="5'-NUCLEOTIDASE-RELATED"/>
    <property type="match status" value="1"/>
</dbReference>
<organism evidence="6 7">
    <name type="scientific">Pseudidiomarina halophila</name>
    <dbReference type="NCBI Taxonomy" id="1449799"/>
    <lineage>
        <taxon>Bacteria</taxon>
        <taxon>Pseudomonadati</taxon>
        <taxon>Pseudomonadota</taxon>
        <taxon>Gammaproteobacteria</taxon>
        <taxon>Alteromonadales</taxon>
        <taxon>Idiomarinaceae</taxon>
        <taxon>Pseudidiomarina</taxon>
    </lineage>
</organism>
<protein>
    <submittedName>
        <fullName evidence="6">Bifunctional metallophosphatase/5'-nucleotidase</fullName>
    </submittedName>
</protein>
<evidence type="ECO:0000313" key="7">
    <source>
        <dbReference type="Proteomes" id="UP000287198"/>
    </source>
</evidence>
<evidence type="ECO:0000313" key="6">
    <source>
        <dbReference type="EMBL" id="RUO54785.1"/>
    </source>
</evidence>
<dbReference type="GO" id="GO:0046872">
    <property type="term" value="F:metal ion binding"/>
    <property type="evidence" value="ECO:0007669"/>
    <property type="project" value="InterPro"/>
</dbReference>
<keyword evidence="3" id="KW-0378">Hydrolase</keyword>
<dbReference type="GO" id="GO:0008768">
    <property type="term" value="F:UDP-sugar diphosphatase activity"/>
    <property type="evidence" value="ECO:0007669"/>
    <property type="project" value="TreeGrafter"/>
</dbReference>
<dbReference type="SUPFAM" id="SSF55816">
    <property type="entry name" value="5'-nucleotidase (syn. UDP-sugar hydrolase), C-terminal domain"/>
    <property type="match status" value="1"/>
</dbReference>
<comment type="similarity">
    <text evidence="1 3">Belongs to the 5'-nucleotidase family.</text>
</comment>